<protein>
    <recommendedName>
        <fullName evidence="5">Calcium-binding protein</fullName>
    </recommendedName>
</protein>
<dbReference type="InterPro" id="IPR018511">
    <property type="entry name" value="Hemolysin-typ_Ca-bd_CS"/>
</dbReference>
<keyword evidence="4" id="KW-1185">Reference proteome</keyword>
<keyword evidence="2" id="KW-0964">Secreted</keyword>
<gene>
    <name evidence="3" type="ORF">DKG74_18525</name>
</gene>
<name>A0A317DW49_9PROT</name>
<dbReference type="InterPro" id="IPR050557">
    <property type="entry name" value="RTX_toxin/Mannuronan_C5-epim"/>
</dbReference>
<dbReference type="OrthoDB" id="7285431at2"/>
<dbReference type="SUPFAM" id="SSF51120">
    <property type="entry name" value="beta-Roll"/>
    <property type="match status" value="2"/>
</dbReference>
<dbReference type="Gene3D" id="2.160.20.160">
    <property type="match status" value="1"/>
</dbReference>
<dbReference type="InterPro" id="IPR011049">
    <property type="entry name" value="Serralysin-like_metalloprot_C"/>
</dbReference>
<sequence>MDFVGTSGNDRFTGTTGKDMFDLTQGGIDRVNGGSGSDYFYFGATLTADDRVNGGSDPRDYNYLFIEGDYGAGLALGANTVRYMDTIHMASGHDYDLTLNDGNTAAGRTMYIATYASVTVDGGGAGNAVRVDGSAETDGTLAFFEGWQDSVFIGGSHGNVVHSYHGGHDVFIGGAGDDSFVIHSGYDALDVMQGGAGNDTLTLGGGSLLSANLTGARIGGFETIVLDTYYGNSFHIMFSDAYAKAGDVIHVTTDDRFGPASTMHIDVNAGHETDATFVITDGRGDDTLIGGGGDDWISAAEGGRDLVQGRGGDDTIVFGALTKAGSAFNGGDGIDTLLCGVGTAASVIDLAGGTLSVRGEDAGRIANFENAVGSDRSDRLFGNDLANDLRGGAGLDRIEGRAGDDRLYGDAGNDKLFGGAGADILAGGTGADRLDGGAGNDSLEGGADGDVFVFSRGGGTDTVQDYVDGEDSFDLRLSIAVDFADVAAHMTQVGADVVIALGADRLVILGTDVAALDAGDFLV</sequence>
<dbReference type="PANTHER" id="PTHR38340:SF1">
    <property type="entry name" value="S-LAYER PROTEIN"/>
    <property type="match status" value="1"/>
</dbReference>
<organism evidence="3 4">
    <name type="scientific">Zavarzinia aquatilis</name>
    <dbReference type="NCBI Taxonomy" id="2211142"/>
    <lineage>
        <taxon>Bacteria</taxon>
        <taxon>Pseudomonadati</taxon>
        <taxon>Pseudomonadota</taxon>
        <taxon>Alphaproteobacteria</taxon>
        <taxon>Rhodospirillales</taxon>
        <taxon>Zavarziniaceae</taxon>
        <taxon>Zavarzinia</taxon>
    </lineage>
</organism>
<dbReference type="PRINTS" id="PR00313">
    <property type="entry name" value="CABNDNGRPT"/>
</dbReference>
<reference evidence="3 4" key="1">
    <citation type="submission" date="2018-05" db="EMBL/GenBank/DDBJ databases">
        <title>Zavarzinia sp. HR-AS.</title>
        <authorList>
            <person name="Lee Y."/>
            <person name="Jeon C.O."/>
        </authorList>
    </citation>
    <scope>NUCLEOTIDE SEQUENCE [LARGE SCALE GENOMIC DNA]</scope>
    <source>
        <strain evidence="3 4">HR-AS</strain>
    </source>
</reference>
<dbReference type="Gene3D" id="2.150.10.10">
    <property type="entry name" value="Serralysin-like metalloprotease, C-terminal"/>
    <property type="match status" value="2"/>
</dbReference>
<dbReference type="Pfam" id="PF00353">
    <property type="entry name" value="HemolysinCabind"/>
    <property type="match status" value="7"/>
</dbReference>
<dbReference type="PANTHER" id="PTHR38340">
    <property type="entry name" value="S-LAYER PROTEIN"/>
    <property type="match status" value="1"/>
</dbReference>
<dbReference type="GO" id="GO:0005576">
    <property type="term" value="C:extracellular region"/>
    <property type="evidence" value="ECO:0007669"/>
    <property type="project" value="UniProtKB-SubCell"/>
</dbReference>
<comment type="caution">
    <text evidence="3">The sequence shown here is derived from an EMBL/GenBank/DDBJ whole genome shotgun (WGS) entry which is preliminary data.</text>
</comment>
<dbReference type="RefSeq" id="WP_109907668.1">
    <property type="nucleotide sequence ID" value="NZ_QGLE01000013.1"/>
</dbReference>
<comment type="subcellular location">
    <subcellularLocation>
        <location evidence="1">Secreted</location>
    </subcellularLocation>
</comment>
<dbReference type="PROSITE" id="PS00330">
    <property type="entry name" value="HEMOLYSIN_CALCIUM"/>
    <property type="match status" value="3"/>
</dbReference>
<evidence type="ECO:0008006" key="5">
    <source>
        <dbReference type="Google" id="ProtNLM"/>
    </source>
</evidence>
<dbReference type="EMBL" id="QGLE01000013">
    <property type="protein sequence ID" value="PWR18622.1"/>
    <property type="molecule type" value="Genomic_DNA"/>
</dbReference>
<evidence type="ECO:0000313" key="3">
    <source>
        <dbReference type="EMBL" id="PWR18622.1"/>
    </source>
</evidence>
<evidence type="ECO:0000256" key="2">
    <source>
        <dbReference type="ARBA" id="ARBA00022525"/>
    </source>
</evidence>
<evidence type="ECO:0000313" key="4">
    <source>
        <dbReference type="Proteomes" id="UP000245461"/>
    </source>
</evidence>
<dbReference type="InterPro" id="IPR001343">
    <property type="entry name" value="Hemolysn_Ca-bd"/>
</dbReference>
<dbReference type="GO" id="GO:0005509">
    <property type="term" value="F:calcium ion binding"/>
    <property type="evidence" value="ECO:0007669"/>
    <property type="project" value="InterPro"/>
</dbReference>
<dbReference type="AlphaFoldDB" id="A0A317DW49"/>
<evidence type="ECO:0000256" key="1">
    <source>
        <dbReference type="ARBA" id="ARBA00004613"/>
    </source>
</evidence>
<accession>A0A317DW49</accession>
<proteinExistence type="predicted"/>
<dbReference type="Proteomes" id="UP000245461">
    <property type="component" value="Unassembled WGS sequence"/>
</dbReference>